<sequence length="302" mass="31630">MNINAVGFDFSKFVPGFDFLKQITQPRSMMPSPAQWVAPTVDPEEVERRIQELRTVQFWLEQNTTALKATIQALEVQKMTLTTLKDMNVSMNDMAQVFQQGMADTVSSVTQAVKAAVPEAPAEAAPASTVTWHEVPVQPAAAAEAEPPAQEEESPLNAAFAQAGQWWGSMMQTFQSIAQQAQEDVLQRQAEFLKAQEEVAQQVAAAMPEMAAAAASPVQADAPAAAARPAAGKAPARKPAAGTAAAKAKTSPTAAKTGASKPAARPAAKPAARAAAAKPAESAKPAAPRKPAASRTAAKPRS</sequence>
<evidence type="ECO:0000256" key="1">
    <source>
        <dbReference type="SAM" id="MobiDB-lite"/>
    </source>
</evidence>
<dbReference type="AlphaFoldDB" id="A0A1H8J7V2"/>
<dbReference type="InterPro" id="IPR050026">
    <property type="entry name" value="PHA_gran_PhaM_N"/>
</dbReference>
<dbReference type="EMBL" id="FOCW01000006">
    <property type="protein sequence ID" value="SEN76993.1"/>
    <property type="molecule type" value="Genomic_DNA"/>
</dbReference>
<dbReference type="NCBIfam" id="NF043076">
    <property type="entry name" value="PHA_gran_PhaM"/>
    <property type="match status" value="1"/>
</dbReference>
<proteinExistence type="predicted"/>
<organism evidence="2 3">
    <name type="scientific">Brachymonas denitrificans DSM 15123</name>
    <dbReference type="NCBI Taxonomy" id="1121117"/>
    <lineage>
        <taxon>Bacteria</taxon>
        <taxon>Pseudomonadati</taxon>
        <taxon>Pseudomonadota</taxon>
        <taxon>Betaproteobacteria</taxon>
        <taxon>Burkholderiales</taxon>
        <taxon>Comamonadaceae</taxon>
        <taxon>Brachymonas</taxon>
    </lineage>
</organism>
<protein>
    <submittedName>
        <fullName evidence="2">Uncharacterized protein</fullName>
    </submittedName>
</protein>
<dbReference type="STRING" id="1121117.SAMN02745977_01988"/>
<keyword evidence="3" id="KW-1185">Reference proteome</keyword>
<dbReference type="Proteomes" id="UP000199531">
    <property type="component" value="Unassembled WGS sequence"/>
</dbReference>
<feature type="region of interest" description="Disordered" evidence="1">
    <location>
        <begin position="226"/>
        <end position="302"/>
    </location>
</feature>
<reference evidence="2 3" key="1">
    <citation type="submission" date="2016-10" db="EMBL/GenBank/DDBJ databases">
        <authorList>
            <person name="de Groot N.N."/>
        </authorList>
    </citation>
    <scope>NUCLEOTIDE SEQUENCE [LARGE SCALE GENOMIC DNA]</scope>
    <source>
        <strain evidence="2 3">DSM 15123</strain>
    </source>
</reference>
<gene>
    <name evidence="2" type="ORF">SAMN02745977_01988</name>
</gene>
<accession>A0A1H8J7V2</accession>
<name>A0A1H8J7V2_9BURK</name>
<evidence type="ECO:0000313" key="2">
    <source>
        <dbReference type="EMBL" id="SEN76993.1"/>
    </source>
</evidence>
<dbReference type="RefSeq" id="WP_200785781.1">
    <property type="nucleotide sequence ID" value="NZ_FOCW01000006.1"/>
</dbReference>
<evidence type="ECO:0000313" key="3">
    <source>
        <dbReference type="Proteomes" id="UP000199531"/>
    </source>
</evidence>